<evidence type="ECO:0000256" key="2">
    <source>
        <dbReference type="ARBA" id="ARBA00022692"/>
    </source>
</evidence>
<evidence type="ECO:0000313" key="7">
    <source>
        <dbReference type="Proteomes" id="UP000269134"/>
    </source>
</evidence>
<dbReference type="InterPro" id="IPR019109">
    <property type="entry name" value="MamF_MmsF"/>
</dbReference>
<dbReference type="GeneID" id="84607772"/>
<keyword evidence="4 5" id="KW-0472">Membrane</keyword>
<accession>A0ABX9VAG7</accession>
<keyword evidence="7" id="KW-1185">Reference proteome</keyword>
<comment type="subcellular location">
    <subcellularLocation>
        <location evidence="1">Membrane</location>
        <topology evidence="1">Multi-pass membrane protein</topology>
    </subcellularLocation>
</comment>
<comment type="caution">
    <text evidence="6">The sequence shown here is derived from an EMBL/GenBank/DDBJ whole genome shotgun (WGS) entry which is preliminary data.</text>
</comment>
<dbReference type="EMBL" id="RFFL01000001">
    <property type="protein sequence ID" value="RMI03225.1"/>
    <property type="molecule type" value="Genomic_DNA"/>
</dbReference>
<gene>
    <name evidence="6" type="ORF">EA795_01840</name>
</gene>
<reference evidence="6 7" key="1">
    <citation type="submission" date="2018-10" db="EMBL/GenBank/DDBJ databases">
        <title>Pseudomonas sp. GL14 genome.</title>
        <authorList>
            <person name="Peng J."/>
            <person name="Liu Z.-P."/>
        </authorList>
    </citation>
    <scope>NUCLEOTIDE SEQUENCE [LARGE SCALE GENOMIC DNA]</scope>
    <source>
        <strain evidence="6 7">GL14</strain>
    </source>
</reference>
<keyword evidence="2 5" id="KW-0812">Transmembrane</keyword>
<keyword evidence="3 5" id="KW-1133">Transmembrane helix</keyword>
<organism evidence="6 7">
    <name type="scientific">Stutzerimonas nitrititolerans</name>
    <dbReference type="NCBI Taxonomy" id="2482751"/>
    <lineage>
        <taxon>Bacteria</taxon>
        <taxon>Pseudomonadati</taxon>
        <taxon>Pseudomonadota</taxon>
        <taxon>Gammaproteobacteria</taxon>
        <taxon>Pseudomonadales</taxon>
        <taxon>Pseudomonadaceae</taxon>
        <taxon>Stutzerimonas</taxon>
    </lineage>
</organism>
<dbReference type="Pfam" id="PF09685">
    <property type="entry name" value="MamF_MmsF"/>
    <property type="match status" value="1"/>
</dbReference>
<proteinExistence type="predicted"/>
<evidence type="ECO:0000313" key="6">
    <source>
        <dbReference type="EMBL" id="RMI03225.1"/>
    </source>
</evidence>
<evidence type="ECO:0000256" key="5">
    <source>
        <dbReference type="SAM" id="Phobius"/>
    </source>
</evidence>
<evidence type="ECO:0000256" key="4">
    <source>
        <dbReference type="ARBA" id="ARBA00023136"/>
    </source>
</evidence>
<feature type="transmembrane region" description="Helical" evidence="5">
    <location>
        <begin position="27"/>
        <end position="46"/>
    </location>
</feature>
<feature type="transmembrane region" description="Helical" evidence="5">
    <location>
        <begin position="66"/>
        <end position="85"/>
    </location>
</feature>
<sequence length="124" mass="14250">MNDDDRMLVPQPSPEARRWAMFCHYSAFFWFLVPMIGNVLGPLIVWQLKKDIDPFVDQQGKEALNFQITFSILLMICGVLAWILIGFPLMALISAVALVLVVIAGIRANEGKPYRYPFCWRFVK</sequence>
<dbReference type="Proteomes" id="UP000269134">
    <property type="component" value="Unassembled WGS sequence"/>
</dbReference>
<dbReference type="RefSeq" id="WP_122075191.1">
    <property type="nucleotide sequence ID" value="NZ_DALZQH010000003.1"/>
</dbReference>
<evidence type="ECO:0000256" key="1">
    <source>
        <dbReference type="ARBA" id="ARBA00004141"/>
    </source>
</evidence>
<feature type="transmembrane region" description="Helical" evidence="5">
    <location>
        <begin position="91"/>
        <end position="108"/>
    </location>
</feature>
<name>A0ABX9VAG7_9GAMM</name>
<evidence type="ECO:0000256" key="3">
    <source>
        <dbReference type="ARBA" id="ARBA00022989"/>
    </source>
</evidence>
<protein>
    <submittedName>
        <fullName evidence="6">DUF4870 domain-containing protein</fullName>
    </submittedName>
</protein>